<evidence type="ECO:0000313" key="7">
    <source>
        <dbReference type="Proteomes" id="UP000612680"/>
    </source>
</evidence>
<dbReference type="InterPro" id="IPR050553">
    <property type="entry name" value="Thioredoxin_ResA/DsbE_sf"/>
</dbReference>
<name>A0ABX7I2Z5_9BACT</name>
<proteinExistence type="predicted"/>
<dbReference type="PANTHER" id="PTHR42852">
    <property type="entry name" value="THIOL:DISULFIDE INTERCHANGE PROTEIN DSBE"/>
    <property type="match status" value="1"/>
</dbReference>
<dbReference type="EMBL" id="CP056775">
    <property type="protein sequence ID" value="QRR00194.1"/>
    <property type="molecule type" value="Genomic_DNA"/>
</dbReference>
<keyword evidence="2" id="KW-0201">Cytochrome c-type biogenesis</keyword>
<organism evidence="6 7">
    <name type="scientific">Dyadobacter sandarakinus</name>
    <dbReference type="NCBI Taxonomy" id="2747268"/>
    <lineage>
        <taxon>Bacteria</taxon>
        <taxon>Pseudomonadati</taxon>
        <taxon>Bacteroidota</taxon>
        <taxon>Cytophagia</taxon>
        <taxon>Cytophagales</taxon>
        <taxon>Spirosomataceae</taxon>
        <taxon>Dyadobacter</taxon>
    </lineage>
</organism>
<evidence type="ECO:0000256" key="2">
    <source>
        <dbReference type="ARBA" id="ARBA00022748"/>
    </source>
</evidence>
<evidence type="ECO:0000313" key="6">
    <source>
        <dbReference type="EMBL" id="QRR00194.1"/>
    </source>
</evidence>
<dbReference type="Proteomes" id="UP000612680">
    <property type="component" value="Chromosome"/>
</dbReference>
<dbReference type="InterPro" id="IPR013740">
    <property type="entry name" value="Redoxin"/>
</dbReference>
<keyword evidence="3" id="KW-1015">Disulfide bond</keyword>
<evidence type="ECO:0000259" key="5">
    <source>
        <dbReference type="PROSITE" id="PS51352"/>
    </source>
</evidence>
<feature type="domain" description="Thioredoxin" evidence="5">
    <location>
        <begin position="335"/>
        <end position="482"/>
    </location>
</feature>
<dbReference type="CDD" id="cd02966">
    <property type="entry name" value="TlpA_like_family"/>
    <property type="match status" value="1"/>
</dbReference>
<dbReference type="InterPro" id="IPR036249">
    <property type="entry name" value="Thioredoxin-like_sf"/>
</dbReference>
<gene>
    <name evidence="6" type="ORF">HWI92_04390</name>
</gene>
<comment type="subcellular location">
    <subcellularLocation>
        <location evidence="1">Cell envelope</location>
    </subcellularLocation>
</comment>
<dbReference type="SUPFAM" id="SSF52833">
    <property type="entry name" value="Thioredoxin-like"/>
    <property type="match status" value="1"/>
</dbReference>
<accession>A0ABX7I2Z5</accession>
<keyword evidence="7" id="KW-1185">Reference proteome</keyword>
<protein>
    <submittedName>
        <fullName evidence="6">TlpA family protein disulfide reductase</fullName>
    </submittedName>
</protein>
<dbReference type="InterPro" id="IPR013766">
    <property type="entry name" value="Thioredoxin_domain"/>
</dbReference>
<reference evidence="6 7" key="1">
    <citation type="submission" date="2020-06" db="EMBL/GenBank/DDBJ databases">
        <title>Dyadobacter sandarakinus sp. nov., isolated from the soil of the Arctic Yellow River Station.</title>
        <authorList>
            <person name="Zhang Y."/>
            <person name="Peng F."/>
        </authorList>
    </citation>
    <scope>NUCLEOTIDE SEQUENCE [LARGE SCALE GENOMIC DNA]</scope>
    <source>
        <strain evidence="6 7">Q3-56</strain>
    </source>
</reference>
<dbReference type="Pfam" id="PF08534">
    <property type="entry name" value="Redoxin"/>
    <property type="match status" value="1"/>
</dbReference>
<evidence type="ECO:0000256" key="4">
    <source>
        <dbReference type="ARBA" id="ARBA00023284"/>
    </source>
</evidence>
<evidence type="ECO:0000256" key="3">
    <source>
        <dbReference type="ARBA" id="ARBA00023157"/>
    </source>
</evidence>
<dbReference type="PROSITE" id="PS51352">
    <property type="entry name" value="THIOREDOXIN_2"/>
    <property type="match status" value="1"/>
</dbReference>
<dbReference type="PANTHER" id="PTHR42852:SF6">
    <property type="entry name" value="THIOL:DISULFIDE INTERCHANGE PROTEIN DSBE"/>
    <property type="match status" value="1"/>
</dbReference>
<dbReference type="Gene3D" id="3.40.30.10">
    <property type="entry name" value="Glutaredoxin"/>
    <property type="match status" value="1"/>
</dbReference>
<dbReference type="PROSITE" id="PS51257">
    <property type="entry name" value="PROKAR_LIPOPROTEIN"/>
    <property type="match status" value="1"/>
</dbReference>
<evidence type="ECO:0000256" key="1">
    <source>
        <dbReference type="ARBA" id="ARBA00004196"/>
    </source>
</evidence>
<sequence>MRDCFYCFLLFSAMLTGLTSCKNKLEKSARIFIHFPEAAGDTVIIGSTNMISLEGTELAKVRLDSAGKGVLEVEVNEPVFTYINNGKNMAASLLIAPGDDCEILAAEPGAGFPLHFAGDGAAVNQALNECQQLRSAFDKWNGTYSFQLEGNVFLQARDSLQKSYDQLIGKLKVSNDVTAEKLDLLKRHAAMHIIFYQYNFALGKDSSEIPQSVWHVVNQFPVDTIALKAGIFDYGMIASFYYNNKINNAIYEENNGLDEDTLQANFPLLVEEKIKAAHYPKIIENFLRVKSAHIQIGWSGLTPELRKLTKKLEQEISSAGAKSVIREDVARWEKLGPGKPAPDFSGMTPDSKRLALSDLRGKVVYVDVWATWCGPCVGAFPDSRKLQAKFKGNNRIAFLYVSIDRDTLAWQKMVVSGKVPAGHHMLNGPDEAGSVWNLYHLRGVPHYLLIDDLGRMVATHAPHPSASHTAEELQSLLAAAVARSENQPRMRRIKGMPATAKNSAW</sequence>
<keyword evidence="4" id="KW-0676">Redox-active center</keyword>